<dbReference type="AlphaFoldDB" id="A0A510DUQ3"/>
<dbReference type="InterPro" id="IPR007842">
    <property type="entry name" value="HEPN_dom"/>
</dbReference>
<dbReference type="GeneID" id="41714952"/>
<dbReference type="OrthoDB" id="383821at2157"/>
<evidence type="ECO:0000313" key="2">
    <source>
        <dbReference type="EMBL" id="BBG23897.1"/>
    </source>
</evidence>
<dbReference type="Pfam" id="PF05168">
    <property type="entry name" value="HEPN"/>
    <property type="match status" value="1"/>
</dbReference>
<dbReference type="Proteomes" id="UP000322983">
    <property type="component" value="Chromosome"/>
</dbReference>
<dbReference type="SUPFAM" id="SSF81593">
    <property type="entry name" value="Nucleotidyltransferase substrate binding subunit/domain"/>
    <property type="match status" value="1"/>
</dbReference>
<keyword evidence="3" id="KW-1185">Reference proteome</keyword>
<dbReference type="RefSeq" id="WP_054845571.1">
    <property type="nucleotide sequence ID" value="NZ_AP018929.1"/>
</dbReference>
<dbReference type="KEGG" id="step:IC006_1194"/>
<organism evidence="2 3">
    <name type="scientific">Sulfuracidifex tepidarius</name>
    <dbReference type="NCBI Taxonomy" id="1294262"/>
    <lineage>
        <taxon>Archaea</taxon>
        <taxon>Thermoproteota</taxon>
        <taxon>Thermoprotei</taxon>
        <taxon>Sulfolobales</taxon>
        <taxon>Sulfolobaceae</taxon>
        <taxon>Sulfuracidifex</taxon>
    </lineage>
</organism>
<name>A0A510DUQ3_9CREN</name>
<reference evidence="2 3" key="1">
    <citation type="journal article" date="2020" name="Int. J. Syst. Evol. Microbiol.">
        <title>Sulfuracidifex tepidarius gen. nov., sp. nov. and transfer of Sulfolobus metallicus Huber and Stetter 1992 to the genus Sulfuracidifex as Sulfuracidifex metallicus comb. nov.</title>
        <authorList>
            <person name="Itoh T."/>
            <person name="Miura T."/>
            <person name="Sakai H.D."/>
            <person name="Kato S."/>
            <person name="Ohkuma M."/>
            <person name="Takashina T."/>
        </authorList>
    </citation>
    <scope>NUCLEOTIDE SEQUENCE [LARGE SCALE GENOMIC DNA]</scope>
    <source>
        <strain evidence="2 3">IC-006</strain>
    </source>
</reference>
<feature type="domain" description="HEPN" evidence="1">
    <location>
        <begin position="4"/>
        <end position="123"/>
    </location>
</feature>
<evidence type="ECO:0000259" key="1">
    <source>
        <dbReference type="Pfam" id="PF05168"/>
    </source>
</evidence>
<proteinExistence type="predicted"/>
<evidence type="ECO:0000313" key="3">
    <source>
        <dbReference type="Proteomes" id="UP000322983"/>
    </source>
</evidence>
<gene>
    <name evidence="2" type="ORF">IC006_1194</name>
</gene>
<sequence length="128" mass="15002">MDPLIEKGIYYLEAARLLVSQKLYEQASIMVFYGIPYLIKGIVRDKTKSYIYTRDVNSMLNFIGRRAEYSQIIKSFLSRNKEKMEELLLLKRYLNYDVIDGITKEKAEMFLTLYEDAVNLCKDLGSCN</sequence>
<dbReference type="EMBL" id="AP018929">
    <property type="protein sequence ID" value="BBG23897.1"/>
    <property type="molecule type" value="Genomic_DNA"/>
</dbReference>
<accession>A0A510DUQ3</accession>
<protein>
    <recommendedName>
        <fullName evidence="1">HEPN domain-containing protein</fullName>
    </recommendedName>
</protein>